<dbReference type="InterPro" id="IPR049730">
    <property type="entry name" value="SNF2/RAD54-like_C"/>
</dbReference>
<organism evidence="6 7">
    <name type="scientific">Rhodococcus gannanensis</name>
    <dbReference type="NCBI Taxonomy" id="1960308"/>
    <lineage>
        <taxon>Bacteria</taxon>
        <taxon>Bacillati</taxon>
        <taxon>Actinomycetota</taxon>
        <taxon>Actinomycetes</taxon>
        <taxon>Mycobacteriales</taxon>
        <taxon>Nocardiaceae</taxon>
        <taxon>Rhodococcus</taxon>
    </lineage>
</organism>
<dbReference type="PROSITE" id="PS51192">
    <property type="entry name" value="HELICASE_ATP_BIND_1"/>
    <property type="match status" value="1"/>
</dbReference>
<feature type="domain" description="Helicase C-terminal" evidence="5">
    <location>
        <begin position="916"/>
        <end position="1076"/>
    </location>
</feature>
<feature type="domain" description="Helicase ATP-binding" evidence="4">
    <location>
        <begin position="627"/>
        <end position="795"/>
    </location>
</feature>
<dbReference type="Gene3D" id="3.40.50.300">
    <property type="entry name" value="P-loop containing nucleotide triphosphate hydrolases"/>
    <property type="match status" value="1"/>
</dbReference>
<evidence type="ECO:0000259" key="4">
    <source>
        <dbReference type="PROSITE" id="PS51192"/>
    </source>
</evidence>
<dbReference type="SUPFAM" id="SSF52540">
    <property type="entry name" value="P-loop containing nucleoside triphosphate hydrolases"/>
    <property type="match status" value="2"/>
</dbReference>
<feature type="domain" description="SWIM-type" evidence="3">
    <location>
        <begin position="57"/>
        <end position="96"/>
    </location>
</feature>
<protein>
    <submittedName>
        <fullName evidence="6">SNF2-related protein</fullName>
    </submittedName>
</protein>
<dbReference type="Gene3D" id="3.40.50.10810">
    <property type="entry name" value="Tandem AAA-ATPase domain"/>
    <property type="match status" value="1"/>
</dbReference>
<reference evidence="7" key="1">
    <citation type="journal article" date="2019" name="Int. J. Syst. Evol. Microbiol.">
        <title>The Global Catalogue of Microorganisms (GCM) 10K type strain sequencing project: providing services to taxonomists for standard genome sequencing and annotation.</title>
        <authorList>
            <consortium name="The Broad Institute Genomics Platform"/>
            <consortium name="The Broad Institute Genome Sequencing Center for Infectious Disease"/>
            <person name="Wu L."/>
            <person name="Ma J."/>
        </authorList>
    </citation>
    <scope>NUCLEOTIDE SEQUENCE [LARGE SCALE GENOMIC DNA]</scope>
    <source>
        <strain evidence="7">DT72</strain>
    </source>
</reference>
<comment type="caution">
    <text evidence="6">The sequence shown here is derived from an EMBL/GenBank/DDBJ whole genome shotgun (WGS) entry which is preliminary data.</text>
</comment>
<dbReference type="InterPro" id="IPR001650">
    <property type="entry name" value="Helicase_C-like"/>
</dbReference>
<dbReference type="Pfam" id="PF00271">
    <property type="entry name" value="Helicase_C"/>
    <property type="match status" value="1"/>
</dbReference>
<dbReference type="InterPro" id="IPR007527">
    <property type="entry name" value="Znf_SWIM"/>
</dbReference>
<keyword evidence="2" id="KW-0862">Zinc</keyword>
<dbReference type="Pfam" id="PF00176">
    <property type="entry name" value="SNF2-rel_dom"/>
    <property type="match status" value="1"/>
</dbReference>
<keyword evidence="7" id="KW-1185">Reference proteome</keyword>
<sequence>MSSDPHAEFTLASLARVVGQTSYGRGVRYARSGAVAGIDWYPDELRAIGTVEGTGSYQAIANFQRFGDEYEFTYGQCSCPVRMNCKHVVALTVVLVESALEEPDAAPDWEAILDSALPGEHVAGGATPLGVQLSLLRGPRSDRWGVAARLVRPGKTGWVNNNMTWSSLGHVPESDPRQVLLLAELWSTYQVGRRGYYGYGNEKDIDLTSIAPERLWSLIDEMHDAGIEFVHARKELGTVPRPARAELVVDLTRSDRGLEVTPAVRTDDSDIPVVVLGFVGPDPHGVVYLRPADARGSDPERWPFRLARLTGRAPRTMQDLVIGNQSVTVPPEDTARFTTEYFPRLQRVAAVRSSSDDFTPPTVEGPGLILDVSFSTDHRADVTWWYGYRIDGAERLTALDGPLHEAFRDPDGERALLAGLDAPLEQYGLRREGVERPYPHVTLHGLDTARLAGELLPLLEGRDDVEVRVSGSPADYRDAGESLQIGVGTDATDDGDWFDLEINVRVEGRPVPFKDVFTALSAGDSHLLLPDGAYLSLDKPELQRLKALITEARDMHDQDPNQLRLSRFQAGVWEELAALGVVERQAEQWRVQVQGLLDLHETSDLEPPASLLATLRPYQVEGFRWLAFLWTNRLGGILADDMGLGKTVQSLALICHARQQDPDGSVRDDAPVLIVAPTSVVPNWASEAARFAPHLKVVAMSETAAKRGAALGDSVEGADIVVTSYTLARLDSEEYEAHRWSMLLLDEAQFVKNHRSKAYQAMRRIDAPTKIAISGTPLENTLMELWSLLSITAPGLFPHPTKFQEFYRTPIEKSGDSEMLAQLRRRIRPLMLRRTKEQVAADLPEKQEQVLEVELSPQHRKLYDTRLQRERQKILGLVDDLDSNRFTILQSLTVLRQLSLDPSLVDESHRSVGSAKIDALIEQLEDVVAGGHRALVFSQFTGFLDRVRQRLDAEEVTYSYLDGRTRGRAQVLDEFKSGSAPVFLISLKAGGFGLNLTEADYCFLLDPWWNPATEAQAVDRTHRIGQTRNVMVYRLIAKDTIEEKVMTLKGRKSELFSSVVDEGGAFSSSLSAEDIRELLG</sequence>
<dbReference type="InterPro" id="IPR027417">
    <property type="entry name" value="P-loop_NTPase"/>
</dbReference>
<dbReference type="PROSITE" id="PS51194">
    <property type="entry name" value="HELICASE_CTER"/>
    <property type="match status" value="1"/>
</dbReference>
<dbReference type="SMART" id="SM00487">
    <property type="entry name" value="DEXDc"/>
    <property type="match status" value="1"/>
</dbReference>
<dbReference type="SMART" id="SM00490">
    <property type="entry name" value="HELICc"/>
    <property type="match status" value="1"/>
</dbReference>
<dbReference type="CDD" id="cd18793">
    <property type="entry name" value="SF2_C_SNF"/>
    <property type="match status" value="1"/>
</dbReference>
<proteinExistence type="predicted"/>
<evidence type="ECO:0000256" key="2">
    <source>
        <dbReference type="PROSITE-ProRule" id="PRU00325"/>
    </source>
</evidence>
<evidence type="ECO:0000259" key="5">
    <source>
        <dbReference type="PROSITE" id="PS51194"/>
    </source>
</evidence>
<dbReference type="InterPro" id="IPR000330">
    <property type="entry name" value="SNF2_N"/>
</dbReference>
<dbReference type="InterPro" id="IPR038718">
    <property type="entry name" value="SNF2-like_sf"/>
</dbReference>
<dbReference type="EMBL" id="JBHUFB010000008">
    <property type="protein sequence ID" value="MFD1811824.1"/>
    <property type="molecule type" value="Genomic_DNA"/>
</dbReference>
<accession>A0ABW4P0F5</accession>
<keyword evidence="1" id="KW-0378">Hydrolase</keyword>
<dbReference type="CDD" id="cd18012">
    <property type="entry name" value="DEXQc_arch_SWI2_SNF2"/>
    <property type="match status" value="1"/>
</dbReference>
<evidence type="ECO:0000313" key="7">
    <source>
        <dbReference type="Proteomes" id="UP001597286"/>
    </source>
</evidence>
<dbReference type="RefSeq" id="WP_378484364.1">
    <property type="nucleotide sequence ID" value="NZ_JBHUFB010000008.1"/>
</dbReference>
<keyword evidence="2" id="KW-0479">Metal-binding</keyword>
<evidence type="ECO:0000256" key="1">
    <source>
        <dbReference type="ARBA" id="ARBA00022801"/>
    </source>
</evidence>
<dbReference type="PROSITE" id="PS50966">
    <property type="entry name" value="ZF_SWIM"/>
    <property type="match status" value="1"/>
</dbReference>
<name>A0ABW4P0F5_9NOCA</name>
<dbReference type="PANTHER" id="PTHR10799">
    <property type="entry name" value="SNF2/RAD54 HELICASE FAMILY"/>
    <property type="match status" value="1"/>
</dbReference>
<dbReference type="Proteomes" id="UP001597286">
    <property type="component" value="Unassembled WGS sequence"/>
</dbReference>
<gene>
    <name evidence="6" type="ORF">ACFSJG_06320</name>
</gene>
<keyword evidence="2" id="KW-0863">Zinc-finger</keyword>
<evidence type="ECO:0000313" key="6">
    <source>
        <dbReference type="EMBL" id="MFD1811824.1"/>
    </source>
</evidence>
<dbReference type="InterPro" id="IPR014001">
    <property type="entry name" value="Helicase_ATP-bd"/>
</dbReference>
<evidence type="ECO:0000259" key="3">
    <source>
        <dbReference type="PROSITE" id="PS50966"/>
    </source>
</evidence>